<dbReference type="EMBL" id="OU895879">
    <property type="protein sequence ID" value="CAG9807751.1"/>
    <property type="molecule type" value="Genomic_DNA"/>
</dbReference>
<dbReference type="SMART" id="SM00020">
    <property type="entry name" value="Tryp_SPc"/>
    <property type="match status" value="1"/>
</dbReference>
<evidence type="ECO:0000259" key="7">
    <source>
        <dbReference type="PROSITE" id="PS50240"/>
    </source>
</evidence>
<evidence type="ECO:0000256" key="1">
    <source>
        <dbReference type="ARBA" id="ARBA00022670"/>
    </source>
</evidence>
<keyword evidence="4" id="KW-1015">Disulfide bond</keyword>
<dbReference type="InterPro" id="IPR043504">
    <property type="entry name" value="Peptidase_S1_PA_chymotrypsin"/>
</dbReference>
<organism evidence="8 9">
    <name type="scientific">Chironomus riparius</name>
    <dbReference type="NCBI Taxonomy" id="315576"/>
    <lineage>
        <taxon>Eukaryota</taxon>
        <taxon>Metazoa</taxon>
        <taxon>Ecdysozoa</taxon>
        <taxon>Arthropoda</taxon>
        <taxon>Hexapoda</taxon>
        <taxon>Insecta</taxon>
        <taxon>Pterygota</taxon>
        <taxon>Neoptera</taxon>
        <taxon>Endopterygota</taxon>
        <taxon>Diptera</taxon>
        <taxon>Nematocera</taxon>
        <taxon>Chironomoidea</taxon>
        <taxon>Chironomidae</taxon>
        <taxon>Chironominae</taxon>
        <taxon>Chironomus</taxon>
    </lineage>
</organism>
<evidence type="ECO:0000313" key="9">
    <source>
        <dbReference type="Proteomes" id="UP001153620"/>
    </source>
</evidence>
<dbReference type="InterPro" id="IPR001314">
    <property type="entry name" value="Peptidase_S1A"/>
</dbReference>
<dbReference type="PROSITE" id="PS50240">
    <property type="entry name" value="TRYPSIN_DOM"/>
    <property type="match status" value="1"/>
</dbReference>
<keyword evidence="2" id="KW-0378">Hydrolase</keyword>
<proteinExistence type="inferred from homology"/>
<dbReference type="CDD" id="cd00190">
    <property type="entry name" value="Tryp_SPc"/>
    <property type="match status" value="1"/>
</dbReference>
<keyword evidence="1" id="KW-0645">Protease</keyword>
<dbReference type="Pfam" id="PF00089">
    <property type="entry name" value="Trypsin"/>
    <property type="match status" value="1"/>
</dbReference>
<evidence type="ECO:0000313" key="8">
    <source>
        <dbReference type="EMBL" id="CAG9807751.1"/>
    </source>
</evidence>
<dbReference type="AlphaFoldDB" id="A0A9N9S365"/>
<evidence type="ECO:0000256" key="2">
    <source>
        <dbReference type="ARBA" id="ARBA00022801"/>
    </source>
</evidence>
<protein>
    <recommendedName>
        <fullName evidence="7">Peptidase S1 domain-containing protein</fullName>
    </recommendedName>
</protein>
<dbReference type="Proteomes" id="UP001153620">
    <property type="component" value="Chromosome 3"/>
</dbReference>
<dbReference type="Gene3D" id="2.40.10.10">
    <property type="entry name" value="Trypsin-like serine proteases"/>
    <property type="match status" value="2"/>
</dbReference>
<reference evidence="8" key="1">
    <citation type="submission" date="2022-01" db="EMBL/GenBank/DDBJ databases">
        <authorList>
            <person name="King R."/>
        </authorList>
    </citation>
    <scope>NUCLEOTIDE SEQUENCE</scope>
</reference>
<reference evidence="8" key="2">
    <citation type="submission" date="2022-10" db="EMBL/GenBank/DDBJ databases">
        <authorList>
            <consortium name="ENA_rothamsted_submissions"/>
            <consortium name="culmorum"/>
            <person name="King R."/>
        </authorList>
    </citation>
    <scope>NUCLEOTIDE SEQUENCE</scope>
</reference>
<dbReference type="OrthoDB" id="7733366at2759"/>
<gene>
    <name evidence="8" type="ORF">CHIRRI_LOCUS10597</name>
</gene>
<sequence length="244" mass="25999">MFRFIFLVALGLSFTAAQNERTARVVGGRNAGLGEAPYQVSLRAFGSTFHFCGGALIGNRWVLTAAACVFGRARNSINAVAGSVSLSANGVARRSTNIITHHLFDPRYIDNNIALVQTAAFPLNQNIWPVTLSSTVLRAEVPAVLSGFGATNIDGGANSDRLQILSLITAPNDEDFCIVDFDMNFCTNNGGGEGFCTSDLGGPLVSNGQLIGIASWNHPCGTGWWDVYARVSHYRLWIGAISGI</sequence>
<keyword evidence="3" id="KW-0720">Serine protease</keyword>
<accession>A0A9N9S365</accession>
<dbReference type="PANTHER" id="PTHR24276:SF91">
    <property type="entry name" value="AT26814P-RELATED"/>
    <property type="match status" value="1"/>
</dbReference>
<keyword evidence="6" id="KW-0732">Signal</keyword>
<evidence type="ECO:0000256" key="3">
    <source>
        <dbReference type="ARBA" id="ARBA00022825"/>
    </source>
</evidence>
<dbReference type="InterPro" id="IPR009003">
    <property type="entry name" value="Peptidase_S1_PA"/>
</dbReference>
<evidence type="ECO:0000256" key="6">
    <source>
        <dbReference type="SAM" id="SignalP"/>
    </source>
</evidence>
<comment type="similarity">
    <text evidence="5">Belongs to the peptidase S1 family. CLIP subfamily.</text>
</comment>
<name>A0A9N9S365_9DIPT</name>
<keyword evidence="9" id="KW-1185">Reference proteome</keyword>
<dbReference type="GO" id="GO:0004252">
    <property type="term" value="F:serine-type endopeptidase activity"/>
    <property type="evidence" value="ECO:0007669"/>
    <property type="project" value="InterPro"/>
</dbReference>
<dbReference type="PRINTS" id="PR00722">
    <property type="entry name" value="CHYMOTRYPSIN"/>
</dbReference>
<dbReference type="SUPFAM" id="SSF50494">
    <property type="entry name" value="Trypsin-like serine proteases"/>
    <property type="match status" value="1"/>
</dbReference>
<feature type="signal peptide" evidence="6">
    <location>
        <begin position="1"/>
        <end position="17"/>
    </location>
</feature>
<dbReference type="InterPro" id="IPR050430">
    <property type="entry name" value="Peptidase_S1"/>
</dbReference>
<feature type="domain" description="Peptidase S1" evidence="7">
    <location>
        <begin position="25"/>
        <end position="243"/>
    </location>
</feature>
<dbReference type="FunFam" id="2.40.10.10:FF:000068">
    <property type="entry name" value="transmembrane protease serine 2"/>
    <property type="match status" value="1"/>
</dbReference>
<evidence type="ECO:0000256" key="4">
    <source>
        <dbReference type="ARBA" id="ARBA00023157"/>
    </source>
</evidence>
<dbReference type="GO" id="GO:0006508">
    <property type="term" value="P:proteolysis"/>
    <property type="evidence" value="ECO:0007669"/>
    <property type="project" value="UniProtKB-KW"/>
</dbReference>
<dbReference type="InterPro" id="IPR001254">
    <property type="entry name" value="Trypsin_dom"/>
</dbReference>
<evidence type="ECO:0000256" key="5">
    <source>
        <dbReference type="ARBA" id="ARBA00024195"/>
    </source>
</evidence>
<feature type="chain" id="PRO_5040441024" description="Peptidase S1 domain-containing protein" evidence="6">
    <location>
        <begin position="18"/>
        <end position="244"/>
    </location>
</feature>
<dbReference type="PANTHER" id="PTHR24276">
    <property type="entry name" value="POLYSERASE-RELATED"/>
    <property type="match status" value="1"/>
</dbReference>